<dbReference type="EMBL" id="FNWV01000011">
    <property type="protein sequence ID" value="SEH77267.1"/>
    <property type="molecule type" value="Genomic_DNA"/>
</dbReference>
<sequence length="127" mass="13965">MNTKTNKKKIVTLRTTHIATVIAAVVIIAGGLILGGWSDWIMWVCIAFTLICDGQSEKEDELVKENMAKATKFSFWALIGALVYFGLKARYHAISATAFLVVILGAVALRSLLFLIFDMTPKAAEEE</sequence>
<dbReference type="RefSeq" id="WP_074718116.1">
    <property type="nucleotide sequence ID" value="NZ_FNWV01000011.1"/>
</dbReference>
<keyword evidence="1" id="KW-0472">Membrane</keyword>
<evidence type="ECO:0000256" key="1">
    <source>
        <dbReference type="SAM" id="Phobius"/>
    </source>
</evidence>
<feature type="transmembrane region" description="Helical" evidence="1">
    <location>
        <begin position="12"/>
        <end position="34"/>
    </location>
</feature>
<keyword evidence="1" id="KW-0812">Transmembrane</keyword>
<evidence type="ECO:0000313" key="2">
    <source>
        <dbReference type="EMBL" id="SEH77267.1"/>
    </source>
</evidence>
<dbReference type="AlphaFoldDB" id="A0A1H6KWF5"/>
<protein>
    <submittedName>
        <fullName evidence="2">Uncharacterized protein</fullName>
    </submittedName>
</protein>
<proteinExistence type="predicted"/>
<dbReference type="Proteomes" id="UP000183190">
    <property type="component" value="Unassembled WGS sequence"/>
</dbReference>
<feature type="transmembrane region" description="Helical" evidence="1">
    <location>
        <begin position="68"/>
        <end position="87"/>
    </location>
</feature>
<gene>
    <name evidence="2" type="ORF">SAMN02910265_02603</name>
</gene>
<keyword evidence="1" id="KW-1133">Transmembrane helix</keyword>
<accession>A0A1H6KWF5</accession>
<dbReference type="OrthoDB" id="9929463at2"/>
<organism evidence="2 3">
    <name type="scientific">Ruminococcus flavefaciens</name>
    <dbReference type="NCBI Taxonomy" id="1265"/>
    <lineage>
        <taxon>Bacteria</taxon>
        <taxon>Bacillati</taxon>
        <taxon>Bacillota</taxon>
        <taxon>Clostridia</taxon>
        <taxon>Eubacteriales</taxon>
        <taxon>Oscillospiraceae</taxon>
        <taxon>Ruminococcus</taxon>
    </lineage>
</organism>
<name>A0A1H6KWF5_RUMFL</name>
<evidence type="ECO:0000313" key="3">
    <source>
        <dbReference type="Proteomes" id="UP000183190"/>
    </source>
</evidence>
<feature type="transmembrane region" description="Helical" evidence="1">
    <location>
        <begin position="93"/>
        <end position="117"/>
    </location>
</feature>
<reference evidence="2 3" key="1">
    <citation type="submission" date="2016-10" db="EMBL/GenBank/DDBJ databases">
        <authorList>
            <person name="de Groot N.N."/>
        </authorList>
    </citation>
    <scope>NUCLEOTIDE SEQUENCE [LARGE SCALE GENOMIC DNA]</scope>
    <source>
        <strain evidence="2 3">YAD2003</strain>
    </source>
</reference>